<dbReference type="SUPFAM" id="SSF47384">
    <property type="entry name" value="Homodimeric domain of signal transducing histidine kinase"/>
    <property type="match status" value="1"/>
</dbReference>
<evidence type="ECO:0000256" key="3">
    <source>
        <dbReference type="ARBA" id="ARBA00004236"/>
    </source>
</evidence>
<dbReference type="InterPro" id="IPR052023">
    <property type="entry name" value="Histidine_kinase_KdpD"/>
</dbReference>
<evidence type="ECO:0000256" key="5">
    <source>
        <dbReference type="ARBA" id="ARBA00022553"/>
    </source>
</evidence>
<dbReference type="EMBL" id="BAAABY010000051">
    <property type="protein sequence ID" value="GAA0492389.1"/>
    <property type="molecule type" value="Genomic_DNA"/>
</dbReference>
<accession>A0ABN1B859</accession>
<gene>
    <name evidence="16" type="ORF">GCM10010361_67030</name>
</gene>
<dbReference type="CDD" id="cd00075">
    <property type="entry name" value="HATPase"/>
    <property type="match status" value="1"/>
</dbReference>
<keyword evidence="5" id="KW-0597">Phosphoprotein</keyword>
<dbReference type="SMART" id="SM00388">
    <property type="entry name" value="HisKA"/>
    <property type="match status" value="1"/>
</dbReference>
<dbReference type="InterPro" id="IPR025201">
    <property type="entry name" value="KdpD_TM"/>
</dbReference>
<dbReference type="InterPro" id="IPR038318">
    <property type="entry name" value="KdpD_sf"/>
</dbReference>
<evidence type="ECO:0000256" key="4">
    <source>
        <dbReference type="ARBA" id="ARBA00012438"/>
    </source>
</evidence>
<keyword evidence="9 16" id="KW-0418">Kinase</keyword>
<dbReference type="Pfam" id="PF13493">
    <property type="entry name" value="DUF4118"/>
    <property type="match status" value="1"/>
</dbReference>
<evidence type="ECO:0000256" key="13">
    <source>
        <dbReference type="ARBA" id="ARBA00023136"/>
    </source>
</evidence>
<evidence type="ECO:0000256" key="8">
    <source>
        <dbReference type="ARBA" id="ARBA00022741"/>
    </source>
</evidence>
<dbReference type="PROSITE" id="PS50109">
    <property type="entry name" value="HIS_KIN"/>
    <property type="match status" value="1"/>
</dbReference>
<name>A0ABN1B859_9ACTN</name>
<dbReference type="PANTHER" id="PTHR45569:SF1">
    <property type="entry name" value="SENSOR PROTEIN KDPD"/>
    <property type="match status" value="1"/>
</dbReference>
<feature type="transmembrane region" description="Helical" evidence="14">
    <location>
        <begin position="380"/>
        <end position="400"/>
    </location>
</feature>
<dbReference type="InterPro" id="IPR027417">
    <property type="entry name" value="P-loop_NTPase"/>
</dbReference>
<comment type="caution">
    <text evidence="16">The sequence shown here is derived from an EMBL/GenBank/DDBJ whole genome shotgun (WGS) entry which is preliminary data.</text>
</comment>
<dbReference type="Gene3D" id="1.20.120.620">
    <property type="entry name" value="Backbone structure of the membrane domain of e. Coli histidine kinase receptor kdpd"/>
    <property type="match status" value="1"/>
</dbReference>
<feature type="domain" description="Histidine kinase" evidence="15">
    <location>
        <begin position="622"/>
        <end position="833"/>
    </location>
</feature>
<dbReference type="SUPFAM" id="SSF55874">
    <property type="entry name" value="ATPase domain of HSP90 chaperone/DNA topoisomerase II/histidine kinase"/>
    <property type="match status" value="1"/>
</dbReference>
<evidence type="ECO:0000256" key="2">
    <source>
        <dbReference type="ARBA" id="ARBA00004141"/>
    </source>
</evidence>
<dbReference type="SUPFAM" id="SSF52402">
    <property type="entry name" value="Adenine nucleotide alpha hydrolases-like"/>
    <property type="match status" value="1"/>
</dbReference>
<dbReference type="InterPro" id="IPR003852">
    <property type="entry name" value="Sig_transdc_His_kinase_KdpD_N"/>
</dbReference>
<keyword evidence="7 14" id="KW-0812">Transmembrane</keyword>
<keyword evidence="8" id="KW-0547">Nucleotide-binding</keyword>
<keyword evidence="10" id="KW-0067">ATP-binding</keyword>
<evidence type="ECO:0000256" key="14">
    <source>
        <dbReference type="SAM" id="Phobius"/>
    </source>
</evidence>
<dbReference type="InterPro" id="IPR006016">
    <property type="entry name" value="UspA"/>
</dbReference>
<dbReference type="SMART" id="SM00387">
    <property type="entry name" value="HATPase_c"/>
    <property type="match status" value="1"/>
</dbReference>
<comment type="subcellular location">
    <subcellularLocation>
        <location evidence="3">Cell membrane</location>
    </subcellularLocation>
    <subcellularLocation>
        <location evidence="2">Membrane</location>
        <topology evidence="2">Multi-pass membrane protein</topology>
    </subcellularLocation>
</comment>
<evidence type="ECO:0000256" key="11">
    <source>
        <dbReference type="ARBA" id="ARBA00022989"/>
    </source>
</evidence>
<dbReference type="RefSeq" id="WP_346099205.1">
    <property type="nucleotide sequence ID" value="NZ_BAAABY010000051.1"/>
</dbReference>
<evidence type="ECO:0000256" key="6">
    <source>
        <dbReference type="ARBA" id="ARBA00022679"/>
    </source>
</evidence>
<dbReference type="InterPro" id="IPR005467">
    <property type="entry name" value="His_kinase_dom"/>
</dbReference>
<evidence type="ECO:0000256" key="12">
    <source>
        <dbReference type="ARBA" id="ARBA00023012"/>
    </source>
</evidence>
<dbReference type="Gene3D" id="1.10.287.130">
    <property type="match status" value="1"/>
</dbReference>
<dbReference type="Proteomes" id="UP001500909">
    <property type="component" value="Unassembled WGS sequence"/>
</dbReference>
<organism evidence="16 17">
    <name type="scientific">Streptomyces olivaceiscleroticus</name>
    <dbReference type="NCBI Taxonomy" id="68245"/>
    <lineage>
        <taxon>Bacteria</taxon>
        <taxon>Bacillati</taxon>
        <taxon>Actinomycetota</taxon>
        <taxon>Actinomycetes</taxon>
        <taxon>Kitasatosporales</taxon>
        <taxon>Streptomycetaceae</taxon>
        <taxon>Streptomyces</taxon>
    </lineage>
</organism>
<dbReference type="PRINTS" id="PR00344">
    <property type="entry name" value="BCTRLSENSOR"/>
</dbReference>
<dbReference type="InterPro" id="IPR003661">
    <property type="entry name" value="HisK_dim/P_dom"/>
</dbReference>
<keyword evidence="17" id="KW-1185">Reference proteome</keyword>
<dbReference type="InterPro" id="IPR014729">
    <property type="entry name" value="Rossmann-like_a/b/a_fold"/>
</dbReference>
<dbReference type="PANTHER" id="PTHR45569">
    <property type="entry name" value="SENSOR PROTEIN KDPD"/>
    <property type="match status" value="1"/>
</dbReference>
<feature type="transmembrane region" description="Helical" evidence="14">
    <location>
        <begin position="459"/>
        <end position="480"/>
    </location>
</feature>
<dbReference type="Gene3D" id="3.40.50.620">
    <property type="entry name" value="HUPs"/>
    <property type="match status" value="1"/>
</dbReference>
<evidence type="ECO:0000256" key="10">
    <source>
        <dbReference type="ARBA" id="ARBA00022840"/>
    </source>
</evidence>
<evidence type="ECO:0000256" key="7">
    <source>
        <dbReference type="ARBA" id="ARBA00022692"/>
    </source>
</evidence>
<dbReference type="EC" id="2.7.13.3" evidence="4"/>
<dbReference type="InterPro" id="IPR036097">
    <property type="entry name" value="HisK_dim/P_sf"/>
</dbReference>
<dbReference type="Pfam" id="PF02702">
    <property type="entry name" value="KdpD"/>
    <property type="match status" value="1"/>
</dbReference>
<evidence type="ECO:0000313" key="17">
    <source>
        <dbReference type="Proteomes" id="UP001500909"/>
    </source>
</evidence>
<keyword evidence="6" id="KW-0808">Transferase</keyword>
<dbReference type="Pfam" id="PF00512">
    <property type="entry name" value="HisKA"/>
    <property type="match status" value="1"/>
</dbReference>
<comment type="catalytic activity">
    <reaction evidence="1">
        <text>ATP + protein L-histidine = ADP + protein N-phospho-L-histidine.</text>
        <dbReference type="EC" id="2.7.13.3"/>
    </reaction>
</comment>
<keyword evidence="13 14" id="KW-0472">Membrane</keyword>
<dbReference type="InterPro" id="IPR036890">
    <property type="entry name" value="HATPase_C_sf"/>
</dbReference>
<evidence type="ECO:0000256" key="1">
    <source>
        <dbReference type="ARBA" id="ARBA00000085"/>
    </source>
</evidence>
<dbReference type="Pfam" id="PF00582">
    <property type="entry name" value="Usp"/>
    <property type="match status" value="1"/>
</dbReference>
<proteinExistence type="predicted"/>
<sequence>MARGKLRIYLGAAPGVGKTYAMLAEAHRRVERGTDCVVAFVEHHGRPRTEVLLHGLEQVERKELEYRGSVFTEMDVDAVLARRPAVALVDEMAHTNVPGSRNTKRWQDIEELLAAGIDVISTVNIQHLESLGDVVESITGIRQQETVPDEVVRRAGQVELVDMSPQALRRRMAHGNVYKPDKVDAALSNYFRPGNLTALRELALLWVADRVDEYLQEYRTEHRVSKIWGSRERIVVGLTGGPEGRTLIRRAARLAEKGAGGEVLAVYIGRSDGLTSASPKELAVQRTLVEDLGGTFHHVIGDDVATALLDFARGVNATQIVLGVSRRKSWQYVFGPGVSATVARDSGPDLDVHLVTHDAMGKGRGLPVTRGARFARPRLIGGWLTGVGGPLLLTLLLSSFAPEVGLANDMLLYLSLTVCAALLGGLWPALASAVVGSLLLNWFFTPPVHTLTVNDPQNIVAIAVFVGVALSVASVVDLAARRTQQAARLRAESEALSFLAGSVLRGETGLEDLLQRVRETFAMDSVALLERQSDVDPWTCAGRVGNGSPVERPEDADVDMPVGDHMTLALSGRVLPAEDRRVLAAFAAQAAVVLDHQRLQNEAQRARTLAEGNRMRTALLAAVSHDLRTPLASIKASVTSLRSDDVDWSEEDQAELLASIEEGTDRLDHLVGNLLDMSRLQTGTVTPLNREIDIDEVVPMALGGLPEGSVELEIPETLPMVVVDPGLLERSVANIVENAVKYSADGTPVLVSASALADRVELRVVDRGPGVPDEAKERIFEPFQRYGDVPRGAGVGLGLAVARGFAEAIGGTLTAEDTPGGGLTMVLTLPIAPGHPPTRADLPATAVS</sequence>
<protein>
    <recommendedName>
        <fullName evidence="4">histidine kinase</fullName>
        <ecNumber evidence="4">2.7.13.3</ecNumber>
    </recommendedName>
</protein>
<keyword evidence="12" id="KW-0902">Two-component regulatory system</keyword>
<feature type="transmembrane region" description="Helical" evidence="14">
    <location>
        <begin position="412"/>
        <end position="439"/>
    </location>
</feature>
<evidence type="ECO:0000256" key="9">
    <source>
        <dbReference type="ARBA" id="ARBA00022777"/>
    </source>
</evidence>
<dbReference type="InterPro" id="IPR004358">
    <property type="entry name" value="Sig_transdc_His_kin-like_C"/>
</dbReference>
<dbReference type="InterPro" id="IPR003594">
    <property type="entry name" value="HATPase_dom"/>
</dbReference>
<dbReference type="CDD" id="cd00082">
    <property type="entry name" value="HisKA"/>
    <property type="match status" value="1"/>
</dbReference>
<dbReference type="Gene3D" id="3.40.50.300">
    <property type="entry name" value="P-loop containing nucleotide triphosphate hydrolases"/>
    <property type="match status" value="1"/>
</dbReference>
<dbReference type="Gene3D" id="3.30.565.10">
    <property type="entry name" value="Histidine kinase-like ATPase, C-terminal domain"/>
    <property type="match status" value="1"/>
</dbReference>
<evidence type="ECO:0000313" key="16">
    <source>
        <dbReference type="EMBL" id="GAA0492389.1"/>
    </source>
</evidence>
<dbReference type="Pfam" id="PF02518">
    <property type="entry name" value="HATPase_c"/>
    <property type="match status" value="1"/>
</dbReference>
<evidence type="ECO:0000259" key="15">
    <source>
        <dbReference type="PROSITE" id="PS50109"/>
    </source>
</evidence>
<dbReference type="GO" id="GO:0016301">
    <property type="term" value="F:kinase activity"/>
    <property type="evidence" value="ECO:0007669"/>
    <property type="project" value="UniProtKB-KW"/>
</dbReference>
<reference evidence="16 17" key="1">
    <citation type="journal article" date="2019" name="Int. J. Syst. Evol. Microbiol.">
        <title>The Global Catalogue of Microorganisms (GCM) 10K type strain sequencing project: providing services to taxonomists for standard genome sequencing and annotation.</title>
        <authorList>
            <consortium name="The Broad Institute Genomics Platform"/>
            <consortium name="The Broad Institute Genome Sequencing Center for Infectious Disease"/>
            <person name="Wu L."/>
            <person name="Ma J."/>
        </authorList>
    </citation>
    <scope>NUCLEOTIDE SEQUENCE [LARGE SCALE GENOMIC DNA]</scope>
    <source>
        <strain evidence="16 17">JCM 4805</strain>
    </source>
</reference>
<keyword evidence="11 14" id="KW-1133">Transmembrane helix</keyword>